<feature type="domain" description="CUB" evidence="4">
    <location>
        <begin position="230"/>
        <end position="346"/>
    </location>
</feature>
<feature type="domain" description="CUB" evidence="4">
    <location>
        <begin position="1"/>
        <end position="115"/>
    </location>
</feature>
<organism evidence="5 6">
    <name type="scientific">Allacma fusca</name>
    <dbReference type="NCBI Taxonomy" id="39272"/>
    <lineage>
        <taxon>Eukaryota</taxon>
        <taxon>Metazoa</taxon>
        <taxon>Ecdysozoa</taxon>
        <taxon>Arthropoda</taxon>
        <taxon>Hexapoda</taxon>
        <taxon>Collembola</taxon>
        <taxon>Symphypleona</taxon>
        <taxon>Sminthuridae</taxon>
        <taxon>Allacma</taxon>
    </lineage>
</organism>
<dbReference type="OrthoDB" id="10009301at2759"/>
<evidence type="ECO:0000259" key="4">
    <source>
        <dbReference type="PROSITE" id="PS01180"/>
    </source>
</evidence>
<feature type="domain" description="CUB" evidence="4">
    <location>
        <begin position="119"/>
        <end position="229"/>
    </location>
</feature>
<feature type="domain" description="CUB" evidence="4">
    <location>
        <begin position="603"/>
        <end position="660"/>
    </location>
</feature>
<evidence type="ECO:0000313" key="6">
    <source>
        <dbReference type="Proteomes" id="UP000708208"/>
    </source>
</evidence>
<keyword evidence="1" id="KW-0677">Repeat</keyword>
<feature type="domain" description="CUB" evidence="4">
    <location>
        <begin position="362"/>
        <end position="480"/>
    </location>
</feature>
<dbReference type="Proteomes" id="UP000708208">
    <property type="component" value="Unassembled WGS sequence"/>
</dbReference>
<dbReference type="InterPro" id="IPR000859">
    <property type="entry name" value="CUB_dom"/>
</dbReference>
<evidence type="ECO:0000313" key="5">
    <source>
        <dbReference type="EMBL" id="CAG7721293.1"/>
    </source>
</evidence>
<dbReference type="PROSITE" id="PS01180">
    <property type="entry name" value="CUB"/>
    <property type="match status" value="6"/>
</dbReference>
<dbReference type="EMBL" id="CAJVCH010078261">
    <property type="protein sequence ID" value="CAG7721293.1"/>
    <property type="molecule type" value="Genomic_DNA"/>
</dbReference>
<dbReference type="SMART" id="SM00042">
    <property type="entry name" value="CUB"/>
    <property type="match status" value="5"/>
</dbReference>
<sequence>MSRRWGEISTIGLTRSILSPSTNCTWFISGNSEDHVTLTFTYIDIYTYRPNTNSSTCDTTFVEVLDGEDEDAPSLGKFCAGTIPPALTSRGSSLVVKLFQRNGVGQGFRATYEISASACGGTLVALEGSFTSPNYPVGYPMNAECIWNVQSSPGNKVLISFRQMAIESSDYCNNDFVEIHEGSSSGTLLGHYCGDSVPGNATAAENIWVLFRSDGEGQAAGFWADYALQHGNELNGSDGEIASPLWPTSGFYSGDFYWRVTVGENMVIRVAFTEFSIGSAPTTQCYDSRISFKIHDGYDETAPTILNQCGQTVPEPVTSTGNVIYIAYKKPVLHGYGSFHLRWSEISPPELQILGSTNITGCGGNFTIGPNNKTTLLSPNYPSPYISNMRCEWYIFTDQLHRVKLKVEDFDVESSASCRYDKVEFYDTADSGDDYVLNSTQCQRTLSGTTLVSKGRSLKIVMVSDASLERPGFNFTISTECGGIIRSMNGEVGRITSPNYGHGNYDHSICFWVLIVRPGRTIKITFNDMNISAPPQGGCTTDYLVLRNGGHPDSPLLGTGRYCGNNKPPDMETSSNRLYVKFLTFSSGGRGFSLTYSEISQRCGGQIMLTEDVREFTFNSPNFNLPPPPYTECEWVISAPPHDAVQIDFLLTFDLTTTFG</sequence>
<evidence type="ECO:0000256" key="3">
    <source>
        <dbReference type="PROSITE-ProRule" id="PRU00059"/>
    </source>
</evidence>
<dbReference type="FunFam" id="2.60.120.290:FF:000005">
    <property type="entry name" value="Procollagen C-endopeptidase enhancer 1"/>
    <property type="match status" value="2"/>
</dbReference>
<evidence type="ECO:0000256" key="2">
    <source>
        <dbReference type="ARBA" id="ARBA00023157"/>
    </source>
</evidence>
<protein>
    <recommendedName>
        <fullName evidence="4">CUB domain-containing protein</fullName>
    </recommendedName>
</protein>
<keyword evidence="6" id="KW-1185">Reference proteome</keyword>
<proteinExistence type="predicted"/>
<keyword evidence="2" id="KW-1015">Disulfide bond</keyword>
<dbReference type="Pfam" id="PF00431">
    <property type="entry name" value="CUB"/>
    <property type="match status" value="5"/>
</dbReference>
<reference evidence="5" key="1">
    <citation type="submission" date="2021-06" db="EMBL/GenBank/DDBJ databases">
        <authorList>
            <person name="Hodson N. C."/>
            <person name="Mongue J. A."/>
            <person name="Jaron S. K."/>
        </authorList>
    </citation>
    <scope>NUCLEOTIDE SEQUENCE</scope>
</reference>
<feature type="domain" description="CUB" evidence="4">
    <location>
        <begin position="481"/>
        <end position="599"/>
    </location>
</feature>
<evidence type="ECO:0000256" key="1">
    <source>
        <dbReference type="ARBA" id="ARBA00022737"/>
    </source>
</evidence>
<gene>
    <name evidence="5" type="ORF">AFUS01_LOCUS10516</name>
</gene>
<dbReference type="PANTHER" id="PTHR24251">
    <property type="entry name" value="OVOCHYMASE-RELATED"/>
    <property type="match status" value="1"/>
</dbReference>
<accession>A0A8J2NUX6</accession>
<comment type="caution">
    <text evidence="3">Lacks conserved residue(s) required for the propagation of feature annotation.</text>
</comment>
<name>A0A8J2NUX6_9HEXA</name>
<dbReference type="CDD" id="cd00041">
    <property type="entry name" value="CUB"/>
    <property type="match status" value="5"/>
</dbReference>
<dbReference type="AlphaFoldDB" id="A0A8J2NUX6"/>
<comment type="caution">
    <text evidence="5">The sequence shown here is derived from an EMBL/GenBank/DDBJ whole genome shotgun (WGS) entry which is preliminary data.</text>
</comment>